<accession>A0AA87AJP2</accession>
<evidence type="ECO:0000313" key="1">
    <source>
        <dbReference type="EMBL" id="EGF86017.1"/>
    </source>
</evidence>
<protein>
    <submittedName>
        <fullName evidence="1">Uncharacterized protein</fullName>
    </submittedName>
</protein>
<organism evidence="1 2">
    <name type="scientific">Gemella haemolysans M341</name>
    <dbReference type="NCBI Taxonomy" id="562981"/>
    <lineage>
        <taxon>Bacteria</taxon>
        <taxon>Bacillati</taxon>
        <taxon>Bacillota</taxon>
        <taxon>Bacilli</taxon>
        <taxon>Bacillales</taxon>
        <taxon>Gemellaceae</taxon>
        <taxon>Gemella</taxon>
    </lineage>
</organism>
<dbReference type="Proteomes" id="UP000004773">
    <property type="component" value="Unassembled WGS sequence"/>
</dbReference>
<dbReference type="EMBL" id="ACRO01000047">
    <property type="protein sequence ID" value="EGF86017.1"/>
    <property type="molecule type" value="Genomic_DNA"/>
</dbReference>
<gene>
    <name evidence="1" type="ORF">HMPREF0428_01819</name>
</gene>
<comment type="caution">
    <text evidence="1">The sequence shown here is derived from an EMBL/GenBank/DDBJ whole genome shotgun (WGS) entry which is preliminary data.</text>
</comment>
<sequence length="64" mass="7421">MKFLVKNPIFDTKTEKTYLTGEVFDVTAKRLEEIKETLEQQGGFDLYLEELTNETTSEAEVTEE</sequence>
<name>A0AA87AJP2_9BACL</name>
<evidence type="ECO:0000313" key="2">
    <source>
        <dbReference type="Proteomes" id="UP000004773"/>
    </source>
</evidence>
<dbReference type="AlphaFoldDB" id="A0AA87AJP2"/>
<reference evidence="1 2" key="1">
    <citation type="submission" date="2011-03" db="EMBL/GenBank/DDBJ databases">
        <title>The Genome Sequence of Gemella haemolysans M341.</title>
        <authorList>
            <consortium name="The Broad Institute Genome Sequencing Platform"/>
            <consortium name="The Broad Institute Genome Sequencing Center for Infectious Disease"/>
            <person name="Earl A."/>
            <person name="Ward D."/>
            <person name="Feldgarden M."/>
            <person name="Gevers D."/>
            <person name="Sibley C.D."/>
            <person name="Field T.R."/>
            <person name="Grinwis M."/>
            <person name="Eshaghurshan C.S."/>
            <person name="Surette M.G."/>
            <person name="Young S.K."/>
            <person name="Zeng Q."/>
            <person name="Gargeya S."/>
            <person name="Fitzgerald M."/>
            <person name="Haas B."/>
            <person name="Abouelleil A."/>
            <person name="Alvarado L."/>
            <person name="Arachchi H.M."/>
            <person name="Berlin A."/>
            <person name="Brown A."/>
            <person name="Chapman S.B."/>
            <person name="Chen Z."/>
            <person name="Dunbar C."/>
            <person name="Freedman E."/>
            <person name="Gearin G."/>
            <person name="Gellesch M."/>
            <person name="Goldberg J."/>
            <person name="Griggs A."/>
            <person name="Gujja S."/>
            <person name="Heilman E.R."/>
            <person name="Heiman D."/>
            <person name="Howarth C."/>
            <person name="Larson L."/>
            <person name="Lui A."/>
            <person name="MacDonald P.J.P."/>
            <person name="Mehta T."/>
            <person name="Montmayeur A."/>
            <person name="Murphy C."/>
            <person name="Neiman D."/>
            <person name="Pearson M."/>
            <person name="Priest M."/>
            <person name="Roberts A."/>
            <person name="Saif S."/>
            <person name="Shea T."/>
            <person name="Shenoy N."/>
            <person name="Sisk P."/>
            <person name="Stolte C."/>
            <person name="Sykes S."/>
            <person name="White J."/>
            <person name="Yandava C."/>
            <person name="Wortman J."/>
            <person name="Nusbaum C."/>
            <person name="Birren B."/>
        </authorList>
    </citation>
    <scope>NUCLEOTIDE SEQUENCE [LARGE SCALE GENOMIC DNA]</scope>
    <source>
        <strain evidence="1 2">M341</strain>
    </source>
</reference>
<proteinExistence type="predicted"/>
<dbReference type="RefSeq" id="WP_003148000.1">
    <property type="nucleotide sequence ID" value="NZ_GL883586.1"/>
</dbReference>